<comment type="caution">
    <text evidence="1">The sequence shown here is derived from an EMBL/GenBank/DDBJ whole genome shotgun (WGS) entry which is preliminary data.</text>
</comment>
<gene>
    <name evidence="1" type="ORF">ACFPYJ_32570</name>
</gene>
<accession>A0ABW0W6D7</accession>
<evidence type="ECO:0000313" key="1">
    <source>
        <dbReference type="EMBL" id="MFC5653766.1"/>
    </source>
</evidence>
<organism evidence="1 2">
    <name type="scientific">Paenibacillus solisilvae</name>
    <dbReference type="NCBI Taxonomy" id="2486751"/>
    <lineage>
        <taxon>Bacteria</taxon>
        <taxon>Bacillati</taxon>
        <taxon>Bacillota</taxon>
        <taxon>Bacilli</taxon>
        <taxon>Bacillales</taxon>
        <taxon>Paenibacillaceae</taxon>
        <taxon>Paenibacillus</taxon>
    </lineage>
</organism>
<proteinExistence type="predicted"/>
<dbReference type="Pfam" id="PF07849">
    <property type="entry name" value="DUF1641"/>
    <property type="match status" value="1"/>
</dbReference>
<keyword evidence="2" id="KW-1185">Reference proteome</keyword>
<dbReference type="Proteomes" id="UP001596047">
    <property type="component" value="Unassembled WGS sequence"/>
</dbReference>
<protein>
    <submittedName>
        <fullName evidence="1">DUF1641 domain-containing protein</fullName>
    </submittedName>
</protein>
<dbReference type="RefSeq" id="WP_379192664.1">
    <property type="nucleotide sequence ID" value="NZ_JBHSOW010000137.1"/>
</dbReference>
<dbReference type="InterPro" id="IPR012440">
    <property type="entry name" value="DUF1641"/>
</dbReference>
<name>A0ABW0W6D7_9BACL</name>
<sequence length="202" mass="22791">MSETQNSNNPNINPLEEALSRPEIQSSIANALENLTDFLEKYDAVNRMLTFANEVMKDKESLSHLLNGLKGEFPSVHLSRETLESALILLDKLPKITKYVQIMEQIFDTFESVATDKQSLGYLFNSAKEIVEPLSSKVQDGVSMIQEVQIRAESITRPVTVFSVLKLLKDPSVQRGFQLFSAFLEVVGERQVQVNAESRNQR</sequence>
<dbReference type="EMBL" id="JBHSOW010000137">
    <property type="protein sequence ID" value="MFC5653766.1"/>
    <property type="molecule type" value="Genomic_DNA"/>
</dbReference>
<reference evidence="2" key="1">
    <citation type="journal article" date="2019" name="Int. J. Syst. Evol. Microbiol.">
        <title>The Global Catalogue of Microorganisms (GCM) 10K type strain sequencing project: providing services to taxonomists for standard genome sequencing and annotation.</title>
        <authorList>
            <consortium name="The Broad Institute Genomics Platform"/>
            <consortium name="The Broad Institute Genome Sequencing Center for Infectious Disease"/>
            <person name="Wu L."/>
            <person name="Ma J."/>
        </authorList>
    </citation>
    <scope>NUCLEOTIDE SEQUENCE [LARGE SCALE GENOMIC DNA]</scope>
    <source>
        <strain evidence="2">CGMCC 1.3240</strain>
    </source>
</reference>
<evidence type="ECO:0000313" key="2">
    <source>
        <dbReference type="Proteomes" id="UP001596047"/>
    </source>
</evidence>